<dbReference type="RefSeq" id="WP_114611614.1">
    <property type="nucleotide sequence ID" value="NZ_QFWX01000001.1"/>
</dbReference>
<dbReference type="CDD" id="cd16954">
    <property type="entry name" value="HATPase_PhoQ-like"/>
    <property type="match status" value="1"/>
</dbReference>
<dbReference type="GO" id="GO:0005886">
    <property type="term" value="C:plasma membrane"/>
    <property type="evidence" value="ECO:0007669"/>
    <property type="project" value="TreeGrafter"/>
</dbReference>
<reference evidence="17" key="1">
    <citation type="submission" date="2018-05" db="EMBL/GenBank/DDBJ databases">
        <authorList>
            <person name="Lu D."/>
        </authorList>
    </citation>
    <scope>NUCLEOTIDE SEQUENCE [LARGE SCALE GENOMIC DNA]</scope>
    <source>
        <strain evidence="17">F01</strain>
    </source>
</reference>
<dbReference type="Pfam" id="PF02518">
    <property type="entry name" value="HATPase_c"/>
    <property type="match status" value="1"/>
</dbReference>
<evidence type="ECO:0000256" key="13">
    <source>
        <dbReference type="SAM" id="Phobius"/>
    </source>
</evidence>
<dbReference type="InterPro" id="IPR036890">
    <property type="entry name" value="HATPase_C_sf"/>
</dbReference>
<dbReference type="SMART" id="SM00387">
    <property type="entry name" value="HATPase_c"/>
    <property type="match status" value="1"/>
</dbReference>
<name>A0A2V3ZQR8_9GAMM</name>
<dbReference type="PRINTS" id="PR00344">
    <property type="entry name" value="BCTRLSENSOR"/>
</dbReference>
<dbReference type="PANTHER" id="PTHR45436:SF5">
    <property type="entry name" value="SENSOR HISTIDINE KINASE TRCS"/>
    <property type="match status" value="1"/>
</dbReference>
<evidence type="ECO:0000256" key="9">
    <source>
        <dbReference type="ARBA" id="ARBA00022840"/>
    </source>
</evidence>
<dbReference type="InterPro" id="IPR005467">
    <property type="entry name" value="His_kinase_dom"/>
</dbReference>
<dbReference type="InterPro" id="IPR003660">
    <property type="entry name" value="HAMP_dom"/>
</dbReference>
<dbReference type="PROSITE" id="PS50109">
    <property type="entry name" value="HIS_KIN"/>
    <property type="match status" value="1"/>
</dbReference>
<comment type="subcellular location">
    <subcellularLocation>
        <location evidence="2">Membrane</location>
    </subcellularLocation>
</comment>
<evidence type="ECO:0000256" key="11">
    <source>
        <dbReference type="ARBA" id="ARBA00023012"/>
    </source>
</evidence>
<evidence type="ECO:0000256" key="10">
    <source>
        <dbReference type="ARBA" id="ARBA00022989"/>
    </source>
</evidence>
<keyword evidence="4" id="KW-0597">Phosphoprotein</keyword>
<keyword evidence="5" id="KW-0808">Transferase</keyword>
<keyword evidence="9" id="KW-0067">ATP-binding</keyword>
<evidence type="ECO:0000256" key="8">
    <source>
        <dbReference type="ARBA" id="ARBA00022777"/>
    </source>
</evidence>
<dbReference type="EC" id="2.7.13.3" evidence="3"/>
<accession>A0A2V3ZQR8</accession>
<keyword evidence="17" id="KW-1185">Reference proteome</keyword>
<dbReference type="PROSITE" id="PS50885">
    <property type="entry name" value="HAMP"/>
    <property type="match status" value="1"/>
</dbReference>
<evidence type="ECO:0000256" key="5">
    <source>
        <dbReference type="ARBA" id="ARBA00022679"/>
    </source>
</evidence>
<evidence type="ECO:0000256" key="12">
    <source>
        <dbReference type="ARBA" id="ARBA00023136"/>
    </source>
</evidence>
<dbReference type="InterPro" id="IPR004358">
    <property type="entry name" value="Sig_transdc_His_kin-like_C"/>
</dbReference>
<dbReference type="Gene3D" id="3.30.565.10">
    <property type="entry name" value="Histidine kinase-like ATPase, C-terminal domain"/>
    <property type="match status" value="1"/>
</dbReference>
<proteinExistence type="predicted"/>
<reference evidence="16 17" key="2">
    <citation type="submission" date="2018-06" db="EMBL/GenBank/DDBJ databases">
        <title>Marinobactersediminissp. nov, a moderately halophilic bacterium isolated from marine solar saltern.</title>
        <authorList>
            <person name="Zhang Y."/>
        </authorList>
    </citation>
    <scope>NUCLEOTIDE SEQUENCE [LARGE SCALE GENOMIC DNA]</scope>
    <source>
        <strain evidence="16 17">F01</strain>
    </source>
</reference>
<protein>
    <recommendedName>
        <fullName evidence="3">histidine kinase</fullName>
        <ecNumber evidence="3">2.7.13.3</ecNumber>
    </recommendedName>
</protein>
<dbReference type="SUPFAM" id="SSF47384">
    <property type="entry name" value="Homodimeric domain of signal transducing histidine kinase"/>
    <property type="match status" value="1"/>
</dbReference>
<dbReference type="InterPro" id="IPR036097">
    <property type="entry name" value="HisK_dim/P_sf"/>
</dbReference>
<dbReference type="InterPro" id="IPR003594">
    <property type="entry name" value="HATPase_dom"/>
</dbReference>
<dbReference type="SUPFAM" id="SSF55874">
    <property type="entry name" value="ATPase domain of HSP90 chaperone/DNA topoisomerase II/histidine kinase"/>
    <property type="match status" value="1"/>
</dbReference>
<evidence type="ECO:0000313" key="17">
    <source>
        <dbReference type="Proteomes" id="UP000253987"/>
    </source>
</evidence>
<evidence type="ECO:0000256" key="4">
    <source>
        <dbReference type="ARBA" id="ARBA00022553"/>
    </source>
</evidence>
<dbReference type="GO" id="GO:0000155">
    <property type="term" value="F:phosphorelay sensor kinase activity"/>
    <property type="evidence" value="ECO:0007669"/>
    <property type="project" value="InterPro"/>
</dbReference>
<evidence type="ECO:0000256" key="1">
    <source>
        <dbReference type="ARBA" id="ARBA00000085"/>
    </source>
</evidence>
<feature type="domain" description="HAMP" evidence="15">
    <location>
        <begin position="186"/>
        <end position="237"/>
    </location>
</feature>
<dbReference type="EMBL" id="QFWX01000001">
    <property type="protein sequence ID" value="PXX93689.1"/>
    <property type="molecule type" value="Genomic_DNA"/>
</dbReference>
<comment type="catalytic activity">
    <reaction evidence="1">
        <text>ATP + protein L-histidine = ADP + protein N-phospho-L-histidine.</text>
        <dbReference type="EC" id="2.7.13.3"/>
    </reaction>
</comment>
<gene>
    <name evidence="16" type="ORF">DIT71_02495</name>
</gene>
<keyword evidence="10 13" id="KW-1133">Transmembrane helix</keyword>
<sequence length="457" mass="50331">MHWIDPRRSIRKSLLTYLLPAAIALMTAAWVVHGLLLERMAQGFVEDRLQDEVAFLEHQLRQSGPEEIRDIAEGDYFEKVFHHAFALRTGNQVHSSPAQWSAALEPLLNAADTGFVRISEPAADASRADFLAYRKALTLNGETVVIVVAEDLSHLQQSQQELHLWTAVVSAILLVLLILAIWLAIRLSLGSVNRIKQGLTSLQSGASNRLDVEAPTEFQPLIGQLNQLLDTLDQRLSRSRDALANLSHSVKTPVSAIRQVLEDDTRVLDQELRQQLAQRLSDIDRQLESEMRRSRFAGPQAGKAAKPVSQARDLLWMLGRLYPDKNFELETELGPETSWPIEEHDLNEILGNLVDNAGKWSATGAELSLTESAGELVITVEDDGPGVSADALPTLGNRGVRLDEQTPGHGLGLAIVREITDRYGGSLLFSIGTRGGLRASVSLPKARTAGVTHHENR</sequence>
<evidence type="ECO:0000256" key="2">
    <source>
        <dbReference type="ARBA" id="ARBA00004370"/>
    </source>
</evidence>
<keyword evidence="12 13" id="KW-0472">Membrane</keyword>
<organism evidence="16 17">
    <name type="scientific">Marinobacter vulgaris</name>
    <dbReference type="NCBI Taxonomy" id="1928331"/>
    <lineage>
        <taxon>Bacteria</taxon>
        <taxon>Pseudomonadati</taxon>
        <taxon>Pseudomonadota</taxon>
        <taxon>Gammaproteobacteria</taxon>
        <taxon>Pseudomonadales</taxon>
        <taxon>Marinobacteraceae</taxon>
        <taxon>Marinobacter</taxon>
    </lineage>
</organism>
<dbReference type="PANTHER" id="PTHR45436">
    <property type="entry name" value="SENSOR HISTIDINE KINASE YKOH"/>
    <property type="match status" value="1"/>
</dbReference>
<comment type="caution">
    <text evidence="16">The sequence shown here is derived from an EMBL/GenBank/DDBJ whole genome shotgun (WGS) entry which is preliminary data.</text>
</comment>
<keyword evidence="6 13" id="KW-0812">Transmembrane</keyword>
<evidence type="ECO:0000256" key="7">
    <source>
        <dbReference type="ARBA" id="ARBA00022741"/>
    </source>
</evidence>
<keyword evidence="7" id="KW-0547">Nucleotide-binding</keyword>
<keyword evidence="11" id="KW-0902">Two-component regulatory system</keyword>
<evidence type="ECO:0000259" key="14">
    <source>
        <dbReference type="PROSITE" id="PS50109"/>
    </source>
</evidence>
<keyword evidence="8 16" id="KW-0418">Kinase</keyword>
<feature type="domain" description="Histidine kinase" evidence="14">
    <location>
        <begin position="245"/>
        <end position="447"/>
    </location>
</feature>
<dbReference type="OrthoDB" id="9809567at2"/>
<evidence type="ECO:0000256" key="3">
    <source>
        <dbReference type="ARBA" id="ARBA00012438"/>
    </source>
</evidence>
<evidence type="ECO:0000259" key="15">
    <source>
        <dbReference type="PROSITE" id="PS50885"/>
    </source>
</evidence>
<dbReference type="Gene3D" id="1.10.287.130">
    <property type="match status" value="1"/>
</dbReference>
<evidence type="ECO:0000313" key="16">
    <source>
        <dbReference type="EMBL" id="PXX93689.1"/>
    </source>
</evidence>
<feature type="transmembrane region" description="Helical" evidence="13">
    <location>
        <begin position="162"/>
        <end position="185"/>
    </location>
</feature>
<evidence type="ECO:0000256" key="6">
    <source>
        <dbReference type="ARBA" id="ARBA00022692"/>
    </source>
</evidence>
<dbReference type="AlphaFoldDB" id="A0A2V3ZQR8"/>
<dbReference type="Proteomes" id="UP000253987">
    <property type="component" value="Unassembled WGS sequence"/>
</dbReference>
<dbReference type="InterPro" id="IPR058619">
    <property type="entry name" value="PhoQ/CarS-like_HATPase"/>
</dbReference>
<dbReference type="InterPro" id="IPR050428">
    <property type="entry name" value="TCS_sensor_his_kinase"/>
</dbReference>